<accession>A0A0A3XU97</accession>
<protein>
    <submittedName>
        <fullName evidence="1">Uncharacterized protein</fullName>
    </submittedName>
</protein>
<comment type="caution">
    <text evidence="1">The sequence shown here is derived from an EMBL/GenBank/DDBJ whole genome shotgun (WGS) entry which is preliminary data.</text>
</comment>
<sequence length="137" mass="15459">MAYLQKQLARQRKALGELGERVLRAEREITKDRADRLEPALLGLVSTENPDTDEEKIMPVQMNAELFCKLQELSRHNAVARALVFLWETGTLTYEDWATKAISLLIDQNETLSAIAVDAEKRACRLPKTPPVASPTR</sequence>
<gene>
    <name evidence="1" type="ORF">MA20_17890</name>
</gene>
<reference evidence="1 2" key="1">
    <citation type="submission" date="2014-09" db="EMBL/GenBank/DDBJ databases">
        <title>Draft genome of Bradyrhizobium japonicum Is-34.</title>
        <authorList>
            <person name="Tsurumaru H."/>
            <person name="Yamakawa T."/>
            <person name="Hashimoto S."/>
            <person name="Okizaki K."/>
            <person name="Kanesaki Y."/>
            <person name="Yoshikawa H."/>
            <person name="Yajima S."/>
        </authorList>
    </citation>
    <scope>NUCLEOTIDE SEQUENCE [LARGE SCALE GENOMIC DNA]</scope>
    <source>
        <strain evidence="1 2">Is-34</strain>
    </source>
</reference>
<dbReference type="AlphaFoldDB" id="A0A0A3XU97"/>
<dbReference type="Proteomes" id="UP000030377">
    <property type="component" value="Unassembled WGS sequence"/>
</dbReference>
<dbReference type="EMBL" id="JRPN01000015">
    <property type="protein sequence ID" value="KGT78017.1"/>
    <property type="molecule type" value="Genomic_DNA"/>
</dbReference>
<evidence type="ECO:0000313" key="2">
    <source>
        <dbReference type="Proteomes" id="UP000030377"/>
    </source>
</evidence>
<organism evidence="1 2">
    <name type="scientific">Bradyrhizobium japonicum</name>
    <dbReference type="NCBI Taxonomy" id="375"/>
    <lineage>
        <taxon>Bacteria</taxon>
        <taxon>Pseudomonadati</taxon>
        <taxon>Pseudomonadota</taxon>
        <taxon>Alphaproteobacteria</taxon>
        <taxon>Hyphomicrobiales</taxon>
        <taxon>Nitrobacteraceae</taxon>
        <taxon>Bradyrhizobium</taxon>
    </lineage>
</organism>
<name>A0A0A3XU97_BRAJP</name>
<dbReference type="RefSeq" id="WP_014498134.1">
    <property type="nucleotide sequence ID" value="NZ_BJNK01000110.1"/>
</dbReference>
<dbReference type="GeneID" id="64066881"/>
<dbReference type="PATRIC" id="fig|375.37.peg.9221"/>
<evidence type="ECO:0000313" key="1">
    <source>
        <dbReference type="EMBL" id="KGT78017.1"/>
    </source>
</evidence>
<proteinExistence type="predicted"/>
<dbReference type="KEGG" id="bjp:RN69_40130"/>